<feature type="region of interest" description="Disordered" evidence="6">
    <location>
        <begin position="354"/>
        <end position="403"/>
    </location>
</feature>
<dbReference type="PANTHER" id="PTHR43289:SF34">
    <property type="entry name" value="SERINE_THREONINE-PROTEIN KINASE YBDM-RELATED"/>
    <property type="match status" value="1"/>
</dbReference>
<keyword evidence="7" id="KW-1133">Transmembrane helix</keyword>
<dbReference type="STRING" id="710696.Intca_2907"/>
<evidence type="ECO:0000256" key="3">
    <source>
        <dbReference type="ARBA" id="ARBA00022777"/>
    </source>
</evidence>
<evidence type="ECO:0000256" key="1">
    <source>
        <dbReference type="ARBA" id="ARBA00022679"/>
    </source>
</evidence>
<keyword evidence="7" id="KW-0472">Membrane</keyword>
<evidence type="ECO:0000313" key="10">
    <source>
        <dbReference type="Proteomes" id="UP000008914"/>
    </source>
</evidence>
<feature type="compositionally biased region" description="Pro residues" evidence="6">
    <location>
        <begin position="356"/>
        <end position="369"/>
    </location>
</feature>
<protein>
    <submittedName>
        <fullName evidence="9">Serine/threonine protein kinase</fullName>
    </submittedName>
</protein>
<evidence type="ECO:0000259" key="8">
    <source>
        <dbReference type="PROSITE" id="PS50011"/>
    </source>
</evidence>
<evidence type="ECO:0000256" key="7">
    <source>
        <dbReference type="SAM" id="Phobius"/>
    </source>
</evidence>
<dbReference type="InterPro" id="IPR011009">
    <property type="entry name" value="Kinase-like_dom_sf"/>
</dbReference>
<evidence type="ECO:0000313" key="9">
    <source>
        <dbReference type="EMBL" id="ADU49402.1"/>
    </source>
</evidence>
<keyword evidence="2 5" id="KW-0547">Nucleotide-binding</keyword>
<name>E6SAU1_INTC7</name>
<keyword evidence="7" id="KW-0812">Transmembrane</keyword>
<dbReference type="PROSITE" id="PS00108">
    <property type="entry name" value="PROTEIN_KINASE_ST"/>
    <property type="match status" value="1"/>
</dbReference>
<dbReference type="Gene3D" id="3.30.200.20">
    <property type="entry name" value="Phosphorylase Kinase, domain 1"/>
    <property type="match status" value="1"/>
</dbReference>
<feature type="region of interest" description="Disordered" evidence="6">
    <location>
        <begin position="1"/>
        <end position="35"/>
    </location>
</feature>
<dbReference type="CDD" id="cd14014">
    <property type="entry name" value="STKc_PknB_like"/>
    <property type="match status" value="1"/>
</dbReference>
<keyword evidence="10" id="KW-1185">Reference proteome</keyword>
<dbReference type="GO" id="GO:0004674">
    <property type="term" value="F:protein serine/threonine kinase activity"/>
    <property type="evidence" value="ECO:0007669"/>
    <property type="project" value="UniProtKB-KW"/>
</dbReference>
<dbReference type="Gene3D" id="1.10.510.10">
    <property type="entry name" value="Transferase(Phosphotransferase) domain 1"/>
    <property type="match status" value="1"/>
</dbReference>
<dbReference type="SUPFAM" id="SSF56112">
    <property type="entry name" value="Protein kinase-like (PK-like)"/>
    <property type="match status" value="1"/>
</dbReference>
<dbReference type="RefSeq" id="WP_013493714.1">
    <property type="nucleotide sequence ID" value="NC_014830.1"/>
</dbReference>
<dbReference type="AlphaFoldDB" id="E6SAU1"/>
<dbReference type="PANTHER" id="PTHR43289">
    <property type="entry name" value="MITOGEN-ACTIVATED PROTEIN KINASE KINASE KINASE 20-RELATED"/>
    <property type="match status" value="1"/>
</dbReference>
<dbReference type="Proteomes" id="UP000008914">
    <property type="component" value="Chromosome"/>
</dbReference>
<dbReference type="GO" id="GO:0005524">
    <property type="term" value="F:ATP binding"/>
    <property type="evidence" value="ECO:0007669"/>
    <property type="project" value="UniProtKB-UniRule"/>
</dbReference>
<organism evidence="9 10">
    <name type="scientific">Intrasporangium calvum (strain ATCC 23552 / DSM 43043 / JCM 3097 / NBRC 12989 / NCIMB 10167 / NRRL B-3866 / 7 KIP)</name>
    <dbReference type="NCBI Taxonomy" id="710696"/>
    <lineage>
        <taxon>Bacteria</taxon>
        <taxon>Bacillati</taxon>
        <taxon>Actinomycetota</taxon>
        <taxon>Actinomycetes</taxon>
        <taxon>Micrococcales</taxon>
        <taxon>Intrasporangiaceae</taxon>
        <taxon>Intrasporangium</taxon>
    </lineage>
</organism>
<reference evidence="9 10" key="1">
    <citation type="journal article" date="2010" name="Stand. Genomic Sci.">
        <title>Complete genome sequence of Intrasporangium calvum type strain (7 KIP).</title>
        <authorList>
            <person name="Del Rio T.G."/>
            <person name="Chertkov O."/>
            <person name="Yasawong M."/>
            <person name="Lucas S."/>
            <person name="Deshpande S."/>
            <person name="Cheng J.F."/>
            <person name="Detter C."/>
            <person name="Tapia R."/>
            <person name="Han C."/>
            <person name="Goodwin L."/>
            <person name="Pitluck S."/>
            <person name="Liolios K."/>
            <person name="Ivanova N."/>
            <person name="Mavromatis K."/>
            <person name="Pati A."/>
            <person name="Chen A."/>
            <person name="Palaniappan K."/>
            <person name="Land M."/>
            <person name="Hauser L."/>
            <person name="Chang Y.J."/>
            <person name="Jeffries C.D."/>
            <person name="Rohde M."/>
            <person name="Pukall R."/>
            <person name="Sikorski J."/>
            <person name="Goker M."/>
            <person name="Woyke T."/>
            <person name="Bristow J."/>
            <person name="Eisen J.A."/>
            <person name="Markowitz V."/>
            <person name="Hugenholtz P."/>
            <person name="Kyrpides N.C."/>
            <person name="Klenk H.P."/>
            <person name="Lapidus A."/>
        </authorList>
    </citation>
    <scope>NUCLEOTIDE SEQUENCE [LARGE SCALE GENOMIC DNA]</scope>
    <source>
        <strain evidence="10">ATCC 23552 / DSM 43043 / JCM 3097 / NBRC 12989 / 7 KIP</strain>
    </source>
</reference>
<dbReference type="OrthoDB" id="9762169at2"/>
<evidence type="ECO:0000256" key="6">
    <source>
        <dbReference type="SAM" id="MobiDB-lite"/>
    </source>
</evidence>
<feature type="transmembrane region" description="Helical" evidence="7">
    <location>
        <begin position="429"/>
        <end position="457"/>
    </location>
</feature>
<keyword evidence="4 5" id="KW-0067">ATP-binding</keyword>
<dbReference type="PROSITE" id="PS50011">
    <property type="entry name" value="PROTEIN_KINASE_DOM"/>
    <property type="match status" value="1"/>
</dbReference>
<feature type="binding site" evidence="5">
    <location>
        <position position="67"/>
    </location>
    <ligand>
        <name>ATP</name>
        <dbReference type="ChEBI" id="CHEBI:30616"/>
    </ligand>
</feature>
<feature type="compositionally biased region" description="Acidic residues" evidence="6">
    <location>
        <begin position="393"/>
        <end position="403"/>
    </location>
</feature>
<dbReference type="InterPro" id="IPR008271">
    <property type="entry name" value="Ser/Thr_kinase_AS"/>
</dbReference>
<evidence type="ECO:0000256" key="4">
    <source>
        <dbReference type="ARBA" id="ARBA00022840"/>
    </source>
</evidence>
<evidence type="ECO:0000256" key="5">
    <source>
        <dbReference type="PROSITE-ProRule" id="PRU10141"/>
    </source>
</evidence>
<keyword evidence="3 9" id="KW-0418">Kinase</keyword>
<feature type="domain" description="Protein kinase" evidence="8">
    <location>
        <begin position="39"/>
        <end position="290"/>
    </location>
</feature>
<sequence>MAAHDRTHWVPAPPAGPRRTGPDGAPEDGRPRHERLGRYRLVEEIGEGGMGVVHLGLDPRGRAVAIKVLRPHVATDDEARLRLQREVETLSRIQDHRVATVIDADVMAPRPYIVTRYVPGPALDDWVEAHGPLDPDALLRLACGTAEAIRAIHASGVVHRDIKPGNVLLEDGEPVLIDFGIAHIEDDVRHTMGGLVMGTPGYLSPELVEGAAITDATDWWGWAATITFAASGRPPFGRGRMDVVLAKVRAGEVDLDGVDPRLVPLLRASLSPQPAGRPHADDVIDALARFAAGRAATVPTPRGGPWDDTVAVAPSPVGSTEVLHPRGTAVYPTVPDVPRAAGAAAGTPSAGFPAAVLPPAPGPPGPPAGRTPARAWPAPRAGASPAAYGRLEEADDWGTDDDYEDYDDSYLPPREGDPRIGLAKRTGTLAAVALAWLGALAFWPGAAVVGLVAWSVLARAVDRAMTGLVLRRFEYGRRQSDVPWTVVTSPWHLVVGLVATVVSLLLPVAVAFAGVFSAALLLSGVAGSDLDPGTPGTLLVGGALGLLMLWWGPGRASLRRGTRSVVRRFVPPGPPTQVVAVVLAGAGVAVALVGITRGVSSWAPFGAGPFGL</sequence>
<evidence type="ECO:0000256" key="2">
    <source>
        <dbReference type="ARBA" id="ARBA00022741"/>
    </source>
</evidence>
<dbReference type="SMART" id="SM00220">
    <property type="entry name" value="S_TKc"/>
    <property type="match status" value="1"/>
</dbReference>
<feature type="compositionally biased region" description="Low complexity" evidence="6">
    <location>
        <begin position="370"/>
        <end position="389"/>
    </location>
</feature>
<dbReference type="PROSITE" id="PS00107">
    <property type="entry name" value="PROTEIN_KINASE_ATP"/>
    <property type="match status" value="1"/>
</dbReference>
<dbReference type="HOGENOM" id="CLU_000288_135_6_11"/>
<feature type="transmembrane region" description="Helical" evidence="7">
    <location>
        <begin position="493"/>
        <end position="522"/>
    </location>
</feature>
<dbReference type="eggNOG" id="COG0515">
    <property type="taxonomic scope" value="Bacteria"/>
</dbReference>
<gene>
    <name evidence="9" type="ordered locus">Intca_2907</name>
</gene>
<proteinExistence type="predicted"/>
<feature type="transmembrane region" description="Helical" evidence="7">
    <location>
        <begin position="534"/>
        <end position="552"/>
    </location>
</feature>
<accession>E6SAU1</accession>
<keyword evidence="9" id="KW-0723">Serine/threonine-protein kinase</keyword>
<dbReference type="KEGG" id="ica:Intca_2907"/>
<dbReference type="InterPro" id="IPR017441">
    <property type="entry name" value="Protein_kinase_ATP_BS"/>
</dbReference>
<dbReference type="Pfam" id="PF00069">
    <property type="entry name" value="Pkinase"/>
    <property type="match status" value="1"/>
</dbReference>
<dbReference type="InterPro" id="IPR000719">
    <property type="entry name" value="Prot_kinase_dom"/>
</dbReference>
<keyword evidence="1" id="KW-0808">Transferase</keyword>
<feature type="transmembrane region" description="Helical" evidence="7">
    <location>
        <begin position="577"/>
        <end position="595"/>
    </location>
</feature>
<dbReference type="EMBL" id="CP002343">
    <property type="protein sequence ID" value="ADU49402.1"/>
    <property type="molecule type" value="Genomic_DNA"/>
</dbReference>